<dbReference type="PANTHER" id="PTHR46910">
    <property type="entry name" value="TRANSCRIPTION FACTOR PDR1"/>
    <property type="match status" value="1"/>
</dbReference>
<evidence type="ECO:0000259" key="6">
    <source>
        <dbReference type="Pfam" id="PF04082"/>
    </source>
</evidence>
<protein>
    <recommendedName>
        <fullName evidence="6">Xylanolytic transcriptional activator regulatory domain-containing protein</fullName>
    </recommendedName>
</protein>
<evidence type="ECO:0000256" key="4">
    <source>
        <dbReference type="ARBA" id="ARBA00023242"/>
    </source>
</evidence>
<evidence type="ECO:0000256" key="2">
    <source>
        <dbReference type="ARBA" id="ARBA00022723"/>
    </source>
</evidence>
<comment type="subcellular location">
    <subcellularLocation>
        <location evidence="1">Nucleus</location>
    </subcellularLocation>
</comment>
<dbReference type="EMBL" id="KV875100">
    <property type="protein sequence ID" value="OIW27030.1"/>
    <property type="molecule type" value="Genomic_DNA"/>
</dbReference>
<dbReference type="AlphaFoldDB" id="A0A1J7IHV2"/>
<dbReference type="PANTHER" id="PTHR46910:SF3">
    <property type="entry name" value="HALOTOLERANCE PROTEIN 9-RELATED"/>
    <property type="match status" value="1"/>
</dbReference>
<dbReference type="CDD" id="cd12148">
    <property type="entry name" value="fungal_TF_MHR"/>
    <property type="match status" value="1"/>
</dbReference>
<keyword evidence="4" id="KW-0539">Nucleus</keyword>
<feature type="region of interest" description="Disordered" evidence="5">
    <location>
        <begin position="34"/>
        <end position="62"/>
    </location>
</feature>
<accession>A0A1J7IHV2</accession>
<dbReference type="STRING" id="1408157.A0A1J7IHV2"/>
<dbReference type="InParanoid" id="A0A1J7IHV2"/>
<proteinExistence type="predicted"/>
<name>A0A1J7IHV2_9PEZI</name>
<feature type="domain" description="Xylanolytic transcriptional activator regulatory" evidence="6">
    <location>
        <begin position="266"/>
        <end position="413"/>
    </location>
</feature>
<dbReference type="Pfam" id="PF04082">
    <property type="entry name" value="Fungal_trans"/>
    <property type="match status" value="1"/>
</dbReference>
<evidence type="ECO:0000256" key="3">
    <source>
        <dbReference type="ARBA" id="ARBA00023125"/>
    </source>
</evidence>
<organism evidence="7 8">
    <name type="scientific">Coniochaeta ligniaria NRRL 30616</name>
    <dbReference type="NCBI Taxonomy" id="1408157"/>
    <lineage>
        <taxon>Eukaryota</taxon>
        <taxon>Fungi</taxon>
        <taxon>Dikarya</taxon>
        <taxon>Ascomycota</taxon>
        <taxon>Pezizomycotina</taxon>
        <taxon>Sordariomycetes</taxon>
        <taxon>Sordariomycetidae</taxon>
        <taxon>Coniochaetales</taxon>
        <taxon>Coniochaetaceae</taxon>
        <taxon>Coniochaeta</taxon>
    </lineage>
</organism>
<evidence type="ECO:0000313" key="8">
    <source>
        <dbReference type="Proteomes" id="UP000182658"/>
    </source>
</evidence>
<dbReference type="Proteomes" id="UP000182658">
    <property type="component" value="Unassembled WGS sequence"/>
</dbReference>
<evidence type="ECO:0000256" key="5">
    <source>
        <dbReference type="SAM" id="MobiDB-lite"/>
    </source>
</evidence>
<keyword evidence="3" id="KW-0238">DNA-binding</keyword>
<gene>
    <name evidence="7" type="ORF">CONLIGDRAFT_672464</name>
</gene>
<keyword evidence="8" id="KW-1185">Reference proteome</keyword>
<evidence type="ECO:0000313" key="7">
    <source>
        <dbReference type="EMBL" id="OIW27030.1"/>
    </source>
</evidence>
<dbReference type="GO" id="GO:0008270">
    <property type="term" value="F:zinc ion binding"/>
    <property type="evidence" value="ECO:0007669"/>
    <property type="project" value="InterPro"/>
</dbReference>
<dbReference type="GO" id="GO:0005634">
    <property type="term" value="C:nucleus"/>
    <property type="evidence" value="ECO:0007669"/>
    <property type="project" value="UniProtKB-SubCell"/>
</dbReference>
<feature type="compositionally biased region" description="Polar residues" evidence="5">
    <location>
        <begin position="41"/>
        <end position="56"/>
    </location>
</feature>
<dbReference type="GO" id="GO:0006351">
    <property type="term" value="P:DNA-templated transcription"/>
    <property type="evidence" value="ECO:0007669"/>
    <property type="project" value="InterPro"/>
</dbReference>
<keyword evidence="2" id="KW-0479">Metal-binding</keyword>
<reference evidence="7 8" key="1">
    <citation type="submission" date="2016-10" db="EMBL/GenBank/DDBJ databases">
        <title>Draft genome sequence of Coniochaeta ligniaria NRRL30616, a lignocellulolytic fungus for bioabatement of inhibitors in plant biomass hydrolysates.</title>
        <authorList>
            <consortium name="DOE Joint Genome Institute"/>
            <person name="Jimenez D.J."/>
            <person name="Hector R.E."/>
            <person name="Riley R."/>
            <person name="Sun H."/>
            <person name="Grigoriev I.V."/>
            <person name="Van Elsas J.D."/>
            <person name="Nichols N.N."/>
        </authorList>
    </citation>
    <scope>NUCLEOTIDE SEQUENCE [LARGE SCALE GENOMIC DNA]</scope>
    <source>
        <strain evidence="7 8">NRRL 30616</strain>
    </source>
</reference>
<dbReference type="InterPro" id="IPR007219">
    <property type="entry name" value="XnlR_reg_dom"/>
</dbReference>
<dbReference type="InterPro" id="IPR050987">
    <property type="entry name" value="AtrR-like"/>
</dbReference>
<sequence>MSIPVFIPPEAAAQSLETDTRFFDDEFSFDLRTQDLESDASAGTTAEYSLSTTTRQPDSDNNDLVSAQFDFFPELEMGVQTVLDEPYDFQMETSIPTTTHFGPSSAVSQATDATPRLGEDSSGLYGIPDLSCNHKQQSYQETKWCNSECSIRRIKQNNLIKDTLFEDMEEHCKRWPGQQSEELSESFRKLMPKGIKMYPEINYGRLAEDEEKLKVHHEFAFACIDECFKDQQGTRTKLTAAGSSMPLLLDVASLESVMHDFLEQSILSPGDRALAHITLALGAHFMGSTGSRDIPHGPEYDPMVHFKTALKLKLQMQEESFSIRNIQVLVTMAYVATRIGMNEASSLLSQGIQYVQLMRLNRSGTVERLCGKTADARQVKRAVWLLYSLEKTFCLRLEIFPVLDEDFIDFEPPKMERTSGGLDWLPVDCLYARLCASILRDCYGQRSLRNPGPNSVPDLDEQLYTWVRSLPLECQVTESRAVDFGTMSPQERRIKLNTFFQYHEARIMIHSRRHSQYLLSMSPTDPLRFEPDTTHVLSAREILAVGCHLTASDIRYNL</sequence>
<dbReference type="GO" id="GO:0003677">
    <property type="term" value="F:DNA binding"/>
    <property type="evidence" value="ECO:0007669"/>
    <property type="project" value="UniProtKB-KW"/>
</dbReference>
<dbReference type="OrthoDB" id="3693136at2759"/>
<evidence type="ECO:0000256" key="1">
    <source>
        <dbReference type="ARBA" id="ARBA00004123"/>
    </source>
</evidence>
<dbReference type="GO" id="GO:0003700">
    <property type="term" value="F:DNA-binding transcription factor activity"/>
    <property type="evidence" value="ECO:0007669"/>
    <property type="project" value="InterPro"/>
</dbReference>